<dbReference type="EMBL" id="JAAIJQ010000006">
    <property type="protein sequence ID" value="NEV60889.1"/>
    <property type="molecule type" value="Genomic_DNA"/>
</dbReference>
<evidence type="ECO:0000256" key="2">
    <source>
        <dbReference type="SAM" id="Phobius"/>
    </source>
</evidence>
<organism evidence="3 4">
    <name type="scientific">Thiorhodococcus minor</name>
    <dbReference type="NCBI Taxonomy" id="57489"/>
    <lineage>
        <taxon>Bacteria</taxon>
        <taxon>Pseudomonadati</taxon>
        <taxon>Pseudomonadota</taxon>
        <taxon>Gammaproteobacteria</taxon>
        <taxon>Chromatiales</taxon>
        <taxon>Chromatiaceae</taxon>
        <taxon>Thiorhodococcus</taxon>
    </lineage>
</organism>
<feature type="region of interest" description="Disordered" evidence="1">
    <location>
        <begin position="1359"/>
        <end position="1383"/>
    </location>
</feature>
<evidence type="ECO:0000256" key="1">
    <source>
        <dbReference type="SAM" id="MobiDB-lite"/>
    </source>
</evidence>
<dbReference type="Proteomes" id="UP000483379">
    <property type="component" value="Unassembled WGS sequence"/>
</dbReference>
<evidence type="ECO:0000313" key="4">
    <source>
        <dbReference type="Proteomes" id="UP000483379"/>
    </source>
</evidence>
<accession>A0A6M0JUQ5</accession>
<keyword evidence="2" id="KW-0472">Membrane</keyword>
<keyword evidence="4" id="KW-1185">Reference proteome</keyword>
<keyword evidence="2" id="KW-1133">Transmembrane helix</keyword>
<reference evidence="3 4" key="1">
    <citation type="submission" date="2020-02" db="EMBL/GenBank/DDBJ databases">
        <title>Genome sequences of Thiorhodococcus mannitoliphagus and Thiorhodococcus minor, purple sulfur photosynthetic bacteria in the gammaproteobacterial family, Chromatiaceae.</title>
        <authorList>
            <person name="Aviles F.A."/>
            <person name="Meyer T.E."/>
            <person name="Kyndt J.A."/>
        </authorList>
    </citation>
    <scope>NUCLEOTIDE SEQUENCE [LARGE SCALE GENOMIC DNA]</scope>
    <source>
        <strain evidence="3 4">DSM 11518</strain>
    </source>
</reference>
<sequence>MLLTLLQIAAPAKGQDAAPPVGAESPSAQTTEVAIPPALRPWATWVLEQDPEGEDRRACPISGPEGARICAWPGRLRLELDAAGGRFEQSWRLYAEDWVPLPGDAETWPLDARAGAAAVPVVWRDGHPVVRLPAGRHALSGGFRWSQRPESLVLPKEVGLVDLSLDGQVQPMPRLGRDGRLWLREPGQAAGAAEGDALRLEVYRLIEDLMPLRVRTRLEMEVSGRAREVQLGPVTLAGGIPLSLASELPARLEPDGVLRAQVRPGRWQLATTSYHVGDVTELSPGPLTEHWPETEVWAFERHPELRQVEIGGVTPIDPRQTRLPPDWAKLPVYLVAAGDRMRLVQQRRGDADPEPDRLELSRELWLDFDGEGYSVRDRIGGQLTRSSRLEATRRLELGQVRIDGVPQLITRLGDAPASGVEVRQGRLDLVVDGRLESDPGRVPASGWAMPLEASRSRLHLPPGWDLLAISGVDNLPGSWLYRWTLLDLFLVLILTMGVGRIWGWPWGGLALAALALTWQAPSAPQLAWLHVLVAAALLRLLPEKPEQTGLARLRWLVLWYRRLSLVALLVIGLPFLVTEVRSGLYPHLDRAAWGGGGAASWHQAGGEATGMGSLAASGYMADEIAAEAEPSLAKRRVEAPLSRPLAPAPSPLERLDPKAQVQTGQGIPTWQFKSFELVWKGPVDEAEQARLWLLDPTGNLVLSLVGSLLVVLLALRLAGVLRAPGRAAGLPAVLMACGLAALAQPGPAQAQDFPSPELLQELRERLLRPPECLPQCLDLPRLEIRAEPDRLTLELTLDAMVGLAAPVPGGLGGWSPVELSLDGKAIDQLGRAQDGGLLVPIPAGRHLVVLSGALPQASSVDIPLPLAPRLVTSGAEGWRIEGLDEGGRPGQQIQLLRVAESQDAIEQPLVQTALPTLLLVERQLRIGVDWRVETRIRRLSSRDFPALLPVALLPGERVQTPGVQVDAELVKVALAPGQIEAGWVSSLEPVSDLELEATRDRRLTESWQLDLSTLWHVETQGIAPVHQRGDANRWLPSWRPLPGERLQLHFTRPEAVPGPTLTIDRVDYRVEPGRRGSDATLELSARSSQGGRHGIRLPEGAELREIAIDGRRLPLPAKTAEIEVPLVPGAQQVRMRWHSDQALTASFQPRVPDLGTTAVNVSESLTLPPGRWALFVAGPEVGPAVLFWGVLIVMAGLALVLGRSRLTPLRAHDWLLLSIGLTLAQVWVVLLVAGWLFALGLRRRLDETTAPWRFNLTQTGLALLTILALSALVGAVQQGLLGSPDMQIVGNGSSGRFLSWYQDRAGPLLPDVWVLSAPMWVYRALMLAWALWLAFRLLGWLRWGWQGFSQPQLWRERLKSKEPPRSRKGRRGQESEERPWSPD</sequence>
<evidence type="ECO:0000313" key="3">
    <source>
        <dbReference type="EMBL" id="NEV60889.1"/>
    </source>
</evidence>
<feature type="transmembrane region" description="Helical" evidence="2">
    <location>
        <begin position="1181"/>
        <end position="1202"/>
    </location>
</feature>
<feature type="transmembrane region" description="Helical" evidence="2">
    <location>
        <begin position="1320"/>
        <end position="1341"/>
    </location>
</feature>
<protein>
    <submittedName>
        <fullName evidence="3">NnrS family protein</fullName>
    </submittedName>
</protein>
<feature type="transmembrane region" description="Helical" evidence="2">
    <location>
        <begin position="1214"/>
        <end position="1239"/>
    </location>
</feature>
<comment type="caution">
    <text evidence="3">The sequence shown here is derived from an EMBL/GenBank/DDBJ whole genome shotgun (WGS) entry which is preliminary data.</text>
</comment>
<proteinExistence type="predicted"/>
<dbReference type="RefSeq" id="WP_164450939.1">
    <property type="nucleotide sequence ID" value="NZ_JAAIJQ010000006.1"/>
</dbReference>
<feature type="transmembrane region" description="Helical" evidence="2">
    <location>
        <begin position="1260"/>
        <end position="1280"/>
    </location>
</feature>
<feature type="transmembrane region" description="Helical" evidence="2">
    <location>
        <begin position="700"/>
        <end position="718"/>
    </location>
</feature>
<keyword evidence="2" id="KW-0812">Transmembrane</keyword>
<gene>
    <name evidence="3" type="ORF">G3446_03080</name>
</gene>
<name>A0A6M0JUQ5_9GAMM</name>